<protein>
    <submittedName>
        <fullName evidence="1">Uncharacterized protein</fullName>
    </submittedName>
</protein>
<dbReference type="EMBL" id="SWJQ01002605">
    <property type="protein sequence ID" value="TRZ06347.1"/>
    <property type="molecule type" value="Genomic_DNA"/>
</dbReference>
<accession>A0A8K1D7C8</accession>
<proteinExistence type="predicted"/>
<keyword evidence="2" id="KW-1185">Reference proteome</keyword>
<reference evidence="1" key="1">
    <citation type="submission" date="2019-04" db="EMBL/GenBank/DDBJ databases">
        <title>Genome assembly of Zosterops borbonicus 15179.</title>
        <authorList>
            <person name="Leroy T."/>
            <person name="Anselmetti Y."/>
            <person name="Tilak M.-K."/>
            <person name="Nabholz B."/>
        </authorList>
    </citation>
    <scope>NUCLEOTIDE SEQUENCE</scope>
    <source>
        <strain evidence="1">HGM_15179</strain>
        <tissue evidence="1">Muscle</tissue>
    </source>
</reference>
<evidence type="ECO:0000313" key="1">
    <source>
        <dbReference type="EMBL" id="TRZ06347.1"/>
    </source>
</evidence>
<dbReference type="Proteomes" id="UP000796761">
    <property type="component" value="Unassembled WGS sequence"/>
</dbReference>
<dbReference type="OrthoDB" id="10441195at2759"/>
<sequence length="62" mass="6608">IPAPPFPAPPPEVVPEVPEPPTLDLKRLILDHAQAPEGAELGAILSPDWPRPLVARAFALCL</sequence>
<comment type="caution">
    <text evidence="1">The sequence shown here is derived from an EMBL/GenBank/DDBJ whole genome shotgun (WGS) entry which is preliminary data.</text>
</comment>
<organism evidence="1 2">
    <name type="scientific">Zosterops borbonicus</name>
    <dbReference type="NCBI Taxonomy" id="364589"/>
    <lineage>
        <taxon>Eukaryota</taxon>
        <taxon>Metazoa</taxon>
        <taxon>Chordata</taxon>
        <taxon>Craniata</taxon>
        <taxon>Vertebrata</taxon>
        <taxon>Euteleostomi</taxon>
        <taxon>Archelosauria</taxon>
        <taxon>Archosauria</taxon>
        <taxon>Dinosauria</taxon>
        <taxon>Saurischia</taxon>
        <taxon>Theropoda</taxon>
        <taxon>Coelurosauria</taxon>
        <taxon>Aves</taxon>
        <taxon>Neognathae</taxon>
        <taxon>Neoaves</taxon>
        <taxon>Telluraves</taxon>
        <taxon>Australaves</taxon>
        <taxon>Passeriformes</taxon>
        <taxon>Sylvioidea</taxon>
        <taxon>Zosteropidae</taxon>
        <taxon>Zosterops</taxon>
    </lineage>
</organism>
<dbReference type="AlphaFoldDB" id="A0A8K1D7C8"/>
<gene>
    <name evidence="1" type="ORF">HGM15179_020760</name>
</gene>
<feature type="non-terminal residue" evidence="1">
    <location>
        <position position="62"/>
    </location>
</feature>
<evidence type="ECO:0000313" key="2">
    <source>
        <dbReference type="Proteomes" id="UP000796761"/>
    </source>
</evidence>
<name>A0A8K1D7C8_9PASS</name>
<feature type="non-terminal residue" evidence="1">
    <location>
        <position position="1"/>
    </location>
</feature>